<feature type="domain" description="Pseudouridine synthase RsuA/RluA-like" evidence="2">
    <location>
        <begin position="20"/>
        <end position="162"/>
    </location>
</feature>
<proteinExistence type="inferred from homology"/>
<accession>A0ABU9GN58</accession>
<keyword evidence="4" id="KW-1185">Reference proteome</keyword>
<organism evidence="3 4">
    <name type="scientific">Psychromonas aquatilis</name>
    <dbReference type="NCBI Taxonomy" id="2005072"/>
    <lineage>
        <taxon>Bacteria</taxon>
        <taxon>Pseudomonadati</taxon>
        <taxon>Pseudomonadota</taxon>
        <taxon>Gammaproteobacteria</taxon>
        <taxon>Alteromonadales</taxon>
        <taxon>Psychromonadaceae</taxon>
        <taxon>Psychromonas</taxon>
    </lineage>
</organism>
<dbReference type="CDD" id="cd02869">
    <property type="entry name" value="PseudoU_synth_RluA_like"/>
    <property type="match status" value="1"/>
</dbReference>
<dbReference type="SUPFAM" id="SSF55120">
    <property type="entry name" value="Pseudouridine synthase"/>
    <property type="match status" value="1"/>
</dbReference>
<evidence type="ECO:0000256" key="1">
    <source>
        <dbReference type="ARBA" id="ARBA00010876"/>
    </source>
</evidence>
<dbReference type="EMBL" id="JBAKAZ010000009">
    <property type="protein sequence ID" value="MEL0628752.1"/>
    <property type="molecule type" value="Genomic_DNA"/>
</dbReference>
<dbReference type="InterPro" id="IPR006224">
    <property type="entry name" value="PsdUridine_synth_RluA-like_CS"/>
</dbReference>
<dbReference type="Proteomes" id="UP001369082">
    <property type="component" value="Unassembled WGS sequence"/>
</dbReference>
<dbReference type="InterPro" id="IPR006508">
    <property type="entry name" value="PsdUridine_synth_RluA-like"/>
</dbReference>
<dbReference type="InterPro" id="IPR020103">
    <property type="entry name" value="PsdUridine_synth_cat_dom_sf"/>
</dbReference>
<dbReference type="InterPro" id="IPR050188">
    <property type="entry name" value="RluA_PseudoU_synthase"/>
</dbReference>
<evidence type="ECO:0000313" key="4">
    <source>
        <dbReference type="Proteomes" id="UP001369082"/>
    </source>
</evidence>
<evidence type="ECO:0000313" key="3">
    <source>
        <dbReference type="EMBL" id="MEL0628752.1"/>
    </source>
</evidence>
<dbReference type="InterPro" id="IPR006145">
    <property type="entry name" value="PsdUridine_synth_RsuA/RluA"/>
</dbReference>
<dbReference type="NCBIfam" id="TIGR01621">
    <property type="entry name" value="RluA-like"/>
    <property type="match status" value="1"/>
</dbReference>
<dbReference type="PROSITE" id="PS01129">
    <property type="entry name" value="PSI_RLU"/>
    <property type="match status" value="1"/>
</dbReference>
<sequence>MSELIEANNAYFSVVSEEQDFVVINKHPGINFHSEDGEFGVVVAAEKHFNQKLFSVHRLDKMTSGLLLLAKSSQAAHDLSELFKTQQVQKYYLAISDKKPKKSQGLIKGGMEKSRRSMWRLTRNTDNLAITQFFSYALGEGKRLFVVKPKTGKTHQIRVALKSVGSAICGDPIYATENAFQFDRGYLHAYQIQFIFREQAFRFNAVPDNGDLFVSEACQSKLVELGDCDLLKWPKKV</sequence>
<reference evidence="3 4" key="1">
    <citation type="submission" date="2024-02" db="EMBL/GenBank/DDBJ databases">
        <title>Bacteria isolated from the canopy kelp, Nereocystis luetkeana.</title>
        <authorList>
            <person name="Pfister C.A."/>
            <person name="Younker I.T."/>
            <person name="Light S.H."/>
        </authorList>
    </citation>
    <scope>NUCLEOTIDE SEQUENCE [LARGE SCALE GENOMIC DNA]</scope>
    <source>
        <strain evidence="3 4">TI.1.05</strain>
    </source>
</reference>
<comment type="similarity">
    <text evidence="1">Belongs to the pseudouridine synthase RluA family.</text>
</comment>
<dbReference type="RefSeq" id="WP_341596761.1">
    <property type="nucleotide sequence ID" value="NZ_JBAKAZ010000009.1"/>
</dbReference>
<evidence type="ECO:0000259" key="2">
    <source>
        <dbReference type="Pfam" id="PF00849"/>
    </source>
</evidence>
<dbReference type="PANTHER" id="PTHR21600:SF87">
    <property type="entry name" value="RNA PSEUDOURIDYLATE SYNTHASE DOMAIN-CONTAINING PROTEIN 1"/>
    <property type="match status" value="1"/>
</dbReference>
<comment type="caution">
    <text evidence="3">The sequence shown here is derived from an EMBL/GenBank/DDBJ whole genome shotgun (WGS) entry which is preliminary data.</text>
</comment>
<protein>
    <submittedName>
        <fullName evidence="3">TIGR01621 family pseudouridine synthase</fullName>
    </submittedName>
</protein>
<dbReference type="Pfam" id="PF00849">
    <property type="entry name" value="PseudoU_synth_2"/>
    <property type="match status" value="1"/>
</dbReference>
<name>A0ABU9GN58_9GAMM</name>
<dbReference type="Gene3D" id="3.30.2350.10">
    <property type="entry name" value="Pseudouridine synthase"/>
    <property type="match status" value="1"/>
</dbReference>
<gene>
    <name evidence="3" type="ORF">V6256_03940</name>
</gene>
<dbReference type="PANTHER" id="PTHR21600">
    <property type="entry name" value="MITOCHONDRIAL RNA PSEUDOURIDINE SYNTHASE"/>
    <property type="match status" value="1"/>
</dbReference>